<evidence type="ECO:0000256" key="3">
    <source>
        <dbReference type="ARBA" id="ARBA00022723"/>
    </source>
</evidence>
<dbReference type="InterPro" id="IPR039702">
    <property type="entry name" value="FPS1-like"/>
</dbReference>
<keyword evidence="8" id="KW-1185">Reference proteome</keyword>
<accession>A0ABM3JHL3</accession>
<name>A0ABM3JHL3_BACDO</name>
<dbReference type="PANTHER" id="PTHR11525:SF0">
    <property type="entry name" value="FARNESYL PYROPHOSPHATE SYNTHASE"/>
    <property type="match status" value="1"/>
</dbReference>
<proteinExistence type="predicted"/>
<reference evidence="9" key="1">
    <citation type="submission" date="2025-08" db="UniProtKB">
        <authorList>
            <consortium name="RefSeq"/>
        </authorList>
    </citation>
    <scope>IDENTIFICATION</scope>
    <source>
        <tissue evidence="9">Adult</tissue>
    </source>
</reference>
<gene>
    <name evidence="9" type="primary">LOC105230724</name>
</gene>
<evidence type="ECO:0000256" key="7">
    <source>
        <dbReference type="SAM" id="MobiDB-lite"/>
    </source>
</evidence>
<keyword evidence="2" id="KW-0808">Transferase</keyword>
<dbReference type="SFLD" id="SFLDS00005">
    <property type="entry name" value="Isoprenoid_Synthase_Type_I"/>
    <property type="match status" value="2"/>
</dbReference>
<feature type="region of interest" description="Disordered" evidence="7">
    <location>
        <begin position="43"/>
        <end position="64"/>
    </location>
</feature>
<evidence type="ECO:0000256" key="2">
    <source>
        <dbReference type="ARBA" id="ARBA00022679"/>
    </source>
</evidence>
<dbReference type="RefSeq" id="XP_049308725.1">
    <property type="nucleotide sequence ID" value="XM_049452768.1"/>
</dbReference>
<dbReference type="InterPro" id="IPR000092">
    <property type="entry name" value="Polyprenyl_synt"/>
</dbReference>
<sequence length="880" mass="101208">MYYSYLLRKWRQIQPAFVNAVTVESNISNNNNKAYCFPSTSPRYASNHSGTKVSKRSSTREAPQNYIGSKISRSPALEQNFGLISRRLMSKDEIRDFDAVLPDVVRDLGSIAEQYNSKEAGQWFRKCLEYNLPLTNYKNGLIPVLTYKSVAKGEQINAKHLRLAHILGWCFEMMLWFILMTDDMMDKSTIRRGQLCWHKLEEVGVSAINDVILIENGLYELLNKHFRHLDCYVDLLELFHQNTFKCLCGQSLDLLLTKRNVTTFNMETYDLLVLNKTSSHFFYLPVFAGLHLAGVKDTHVFDESQGILFDLGHYSQVQNDFHDCFGKYESTGKIGTDIETNKCSWLAVKCMELANPQQKSIMADCYGHNDPQKIARVMQVYEELDMFNIYAKYEEETCSRILMNIQKTSDAVPREILIEILCQIYDKEIKTKSSAVAFNPNFILNICMIMFSIMRKFLPIRTSTTAGIVGKCGNNIEKSEIRFPFRLFSQYRCMFGVGASGTRIQQLGFNLWETRYFVILKRASSSLGNHIVAKSNHCSTQHEIREFMTVYPDIVNDLIETLERYQCNDLVESFRKTLEYNLQLSNGKHGIIPVLTYKSIVQEPELTSEKIKLAQILGWCIEIAHVLAFITDDVVDNSTTRRGKVCWYKLDGVGLNVIHDSILLENAIFELLRKHFSHMDCYVDLFELFFECIFKCICGQSMDVIVSTRHVSSFDMDTLNSVVRNKAASNFFYLPVAAGLLLAGVKDPKIFDECQKLTFELGYYAQVQNDFLDSFGNPDFTGKIGTDIESNKCSWLAVKCMELVDSEQRAIMEECYGQKDPEKINRVRKLYEEVGLPTLCAQFEVKICNRIKMQIDQTPVQMLREVFLECLNYVSNRGIK</sequence>
<keyword evidence="3" id="KW-0479">Metal-binding</keyword>
<feature type="compositionally biased region" description="Polar residues" evidence="7">
    <location>
        <begin position="43"/>
        <end position="52"/>
    </location>
</feature>
<evidence type="ECO:0000256" key="4">
    <source>
        <dbReference type="ARBA" id="ARBA00022842"/>
    </source>
</evidence>
<dbReference type="InterPro" id="IPR008949">
    <property type="entry name" value="Isoprenoid_synthase_dom_sf"/>
</dbReference>
<dbReference type="Proteomes" id="UP001652620">
    <property type="component" value="Chromosome 3"/>
</dbReference>
<organism evidence="8 9">
    <name type="scientific">Bactrocera dorsalis</name>
    <name type="common">Oriental fruit fly</name>
    <name type="synonym">Dacus dorsalis</name>
    <dbReference type="NCBI Taxonomy" id="27457"/>
    <lineage>
        <taxon>Eukaryota</taxon>
        <taxon>Metazoa</taxon>
        <taxon>Ecdysozoa</taxon>
        <taxon>Arthropoda</taxon>
        <taxon>Hexapoda</taxon>
        <taxon>Insecta</taxon>
        <taxon>Pterygota</taxon>
        <taxon>Neoptera</taxon>
        <taxon>Endopterygota</taxon>
        <taxon>Diptera</taxon>
        <taxon>Brachycera</taxon>
        <taxon>Muscomorpha</taxon>
        <taxon>Tephritoidea</taxon>
        <taxon>Tephritidae</taxon>
        <taxon>Bactrocera</taxon>
        <taxon>Bactrocera</taxon>
    </lineage>
</organism>
<keyword evidence="4" id="KW-0460">Magnesium</keyword>
<evidence type="ECO:0000256" key="6">
    <source>
        <dbReference type="ARBA" id="ARBA00034546"/>
    </source>
</evidence>
<dbReference type="Pfam" id="PF00348">
    <property type="entry name" value="polyprenyl_synt"/>
    <property type="match status" value="2"/>
</dbReference>
<dbReference type="InterPro" id="IPR033749">
    <property type="entry name" value="Polyprenyl_synt_CS"/>
</dbReference>
<dbReference type="GeneID" id="105230724"/>
<evidence type="ECO:0000313" key="9">
    <source>
        <dbReference type="RefSeq" id="XP_049308725.1"/>
    </source>
</evidence>
<protein>
    <recommendedName>
        <fullName evidence="6">Farnesyl pyrophosphate synthase</fullName>
    </recommendedName>
</protein>
<dbReference type="PANTHER" id="PTHR11525">
    <property type="entry name" value="FARNESYL-PYROPHOSPHATE SYNTHETASE"/>
    <property type="match status" value="1"/>
</dbReference>
<comment type="pathway">
    <text evidence="5">Pheromone biosynthesis.</text>
</comment>
<dbReference type="Gene3D" id="1.10.600.10">
    <property type="entry name" value="Farnesyl Diphosphate Synthase"/>
    <property type="match status" value="2"/>
</dbReference>
<dbReference type="SUPFAM" id="SSF48576">
    <property type="entry name" value="Terpenoid synthases"/>
    <property type="match status" value="2"/>
</dbReference>
<evidence type="ECO:0000256" key="5">
    <source>
        <dbReference type="ARBA" id="ARBA00033740"/>
    </source>
</evidence>
<evidence type="ECO:0000313" key="8">
    <source>
        <dbReference type="Proteomes" id="UP001652620"/>
    </source>
</evidence>
<dbReference type="PROSITE" id="PS00723">
    <property type="entry name" value="POLYPRENYL_SYNTHASE_1"/>
    <property type="match status" value="1"/>
</dbReference>
<evidence type="ECO:0000256" key="1">
    <source>
        <dbReference type="ARBA" id="ARBA00001946"/>
    </source>
</evidence>
<comment type="cofactor">
    <cofactor evidence="1">
        <name>Mg(2+)</name>
        <dbReference type="ChEBI" id="CHEBI:18420"/>
    </cofactor>
</comment>